<feature type="domain" description="RRM" evidence="4">
    <location>
        <begin position="31"/>
        <end position="108"/>
    </location>
</feature>
<keyword evidence="1 2" id="KW-0694">RNA-binding</keyword>
<dbReference type="Proteomes" id="UP001085076">
    <property type="component" value="Miscellaneous, Linkage group lg01"/>
</dbReference>
<sequence length="306" mass="32922">MAHHHRSVSGSSSSSGLHFPGSSPFGDTTFTKVFVGGLAWETNSDALRHHFEPFGDILEAVVISDKHTGRSKGYGFVTFRDPESARRACADPSPIIDGRRANCNLASLGRPRPAPPHAQPRPTGHYGSVPVPREASVGSSIYNQTVPYSYQQGFSYPPYGYTTAYGHEFVYSQNIYNPGMGQQYIPVHGVPGTVNTTIYPFGQLGVPLMSGNGYAPVQGYTMPGHHFVQFSGPNVTGVTASPLIQTPFTAAHIPAQPQFILSAHSPQFTHGGGSEQAAGFSFLASYHPCILEVVHGLGHRDPRVKF</sequence>
<dbReference type="PROSITE" id="PS50102">
    <property type="entry name" value="RRM"/>
    <property type="match status" value="1"/>
</dbReference>
<dbReference type="CDD" id="cd12384">
    <property type="entry name" value="RRM_RBM24_RBM38_like"/>
    <property type="match status" value="1"/>
</dbReference>
<dbReference type="EMBL" id="JAGGNH010000001">
    <property type="protein sequence ID" value="KAJ0988115.1"/>
    <property type="molecule type" value="Genomic_DNA"/>
</dbReference>
<comment type="caution">
    <text evidence="5">The sequence shown here is derived from an EMBL/GenBank/DDBJ whole genome shotgun (WGS) entry which is preliminary data.</text>
</comment>
<gene>
    <name evidence="5" type="ORF">J5N97_006471</name>
</gene>
<dbReference type="InterPro" id="IPR012677">
    <property type="entry name" value="Nucleotide-bd_a/b_plait_sf"/>
</dbReference>
<keyword evidence="6" id="KW-1185">Reference proteome</keyword>
<evidence type="ECO:0000259" key="4">
    <source>
        <dbReference type="PROSITE" id="PS50102"/>
    </source>
</evidence>
<proteinExistence type="predicted"/>
<dbReference type="SUPFAM" id="SSF54928">
    <property type="entry name" value="RNA-binding domain, RBD"/>
    <property type="match status" value="1"/>
</dbReference>
<dbReference type="SMART" id="SM00360">
    <property type="entry name" value="RRM"/>
    <property type="match status" value="1"/>
</dbReference>
<organism evidence="5 6">
    <name type="scientific">Dioscorea zingiberensis</name>
    <dbReference type="NCBI Taxonomy" id="325984"/>
    <lineage>
        <taxon>Eukaryota</taxon>
        <taxon>Viridiplantae</taxon>
        <taxon>Streptophyta</taxon>
        <taxon>Embryophyta</taxon>
        <taxon>Tracheophyta</taxon>
        <taxon>Spermatophyta</taxon>
        <taxon>Magnoliopsida</taxon>
        <taxon>Liliopsida</taxon>
        <taxon>Dioscoreales</taxon>
        <taxon>Dioscoreaceae</taxon>
        <taxon>Dioscorea</taxon>
    </lineage>
</organism>
<dbReference type="InterPro" id="IPR035979">
    <property type="entry name" value="RBD_domain_sf"/>
</dbReference>
<dbReference type="OrthoDB" id="439808at2759"/>
<dbReference type="GO" id="GO:0003723">
    <property type="term" value="F:RNA binding"/>
    <property type="evidence" value="ECO:0007669"/>
    <property type="project" value="UniProtKB-UniRule"/>
</dbReference>
<name>A0A9D5DA01_9LILI</name>
<dbReference type="Gene3D" id="3.30.70.330">
    <property type="match status" value="1"/>
</dbReference>
<evidence type="ECO:0000256" key="2">
    <source>
        <dbReference type="PROSITE-ProRule" id="PRU00176"/>
    </source>
</evidence>
<reference evidence="5" key="1">
    <citation type="submission" date="2021-03" db="EMBL/GenBank/DDBJ databases">
        <authorList>
            <person name="Li Z."/>
            <person name="Yang C."/>
        </authorList>
    </citation>
    <scope>NUCLEOTIDE SEQUENCE</scope>
    <source>
        <strain evidence="5">Dzin_1.0</strain>
        <tissue evidence="5">Leaf</tissue>
    </source>
</reference>
<dbReference type="InterPro" id="IPR000504">
    <property type="entry name" value="RRM_dom"/>
</dbReference>
<accession>A0A9D5DA01</accession>
<protein>
    <recommendedName>
        <fullName evidence="4">RRM domain-containing protein</fullName>
    </recommendedName>
</protein>
<reference evidence="5" key="2">
    <citation type="journal article" date="2022" name="Hortic Res">
        <title>The genome of Dioscorea zingiberensis sheds light on the biosynthesis, origin and evolution of the medicinally important diosgenin saponins.</title>
        <authorList>
            <person name="Li Y."/>
            <person name="Tan C."/>
            <person name="Li Z."/>
            <person name="Guo J."/>
            <person name="Li S."/>
            <person name="Chen X."/>
            <person name="Wang C."/>
            <person name="Dai X."/>
            <person name="Yang H."/>
            <person name="Song W."/>
            <person name="Hou L."/>
            <person name="Xu J."/>
            <person name="Tong Z."/>
            <person name="Xu A."/>
            <person name="Yuan X."/>
            <person name="Wang W."/>
            <person name="Yang Q."/>
            <person name="Chen L."/>
            <person name="Sun Z."/>
            <person name="Wang K."/>
            <person name="Pan B."/>
            <person name="Chen J."/>
            <person name="Bao Y."/>
            <person name="Liu F."/>
            <person name="Qi X."/>
            <person name="Gang D.R."/>
            <person name="Wen J."/>
            <person name="Li J."/>
        </authorList>
    </citation>
    <scope>NUCLEOTIDE SEQUENCE</scope>
    <source>
        <strain evidence="5">Dzin_1.0</strain>
    </source>
</reference>
<evidence type="ECO:0000256" key="3">
    <source>
        <dbReference type="SAM" id="MobiDB-lite"/>
    </source>
</evidence>
<dbReference type="AlphaFoldDB" id="A0A9D5DA01"/>
<evidence type="ECO:0000313" key="5">
    <source>
        <dbReference type="EMBL" id="KAJ0988115.1"/>
    </source>
</evidence>
<feature type="region of interest" description="Disordered" evidence="3">
    <location>
        <begin position="108"/>
        <end position="130"/>
    </location>
</feature>
<dbReference type="PANTHER" id="PTHR11176:SF57">
    <property type="entry name" value="PROTEIN BOULE"/>
    <property type="match status" value="1"/>
</dbReference>
<evidence type="ECO:0000313" key="6">
    <source>
        <dbReference type="Proteomes" id="UP001085076"/>
    </source>
</evidence>
<evidence type="ECO:0000256" key="1">
    <source>
        <dbReference type="ARBA" id="ARBA00022884"/>
    </source>
</evidence>
<dbReference type="PANTHER" id="PTHR11176">
    <property type="entry name" value="BOULE-RELATED"/>
    <property type="match status" value="1"/>
</dbReference>
<dbReference type="Pfam" id="PF00076">
    <property type="entry name" value="RRM_1"/>
    <property type="match status" value="1"/>
</dbReference>